<comment type="caution">
    <text evidence="2">The sequence shown here is derived from an EMBL/GenBank/DDBJ whole genome shotgun (WGS) entry which is preliminary data.</text>
</comment>
<evidence type="ECO:0000313" key="2">
    <source>
        <dbReference type="EMBL" id="MCL6274930.1"/>
    </source>
</evidence>
<dbReference type="Gene3D" id="3.20.80.10">
    <property type="entry name" value="Regulatory factor, effector binding domain"/>
    <property type="match status" value="1"/>
</dbReference>
<dbReference type="InterPro" id="IPR029441">
    <property type="entry name" value="Cass2"/>
</dbReference>
<reference evidence="2 3" key="1">
    <citation type="submission" date="2022-05" db="EMBL/GenBank/DDBJ databases">
        <authorList>
            <person name="Park J.-S."/>
        </authorList>
    </citation>
    <scope>NUCLEOTIDE SEQUENCE [LARGE SCALE GENOMIC DNA]</scope>
    <source>
        <strain evidence="2 3">2012CJ35-5</strain>
    </source>
</reference>
<organism evidence="2 3">
    <name type="scientific">Flagellimonas spongiicola</name>
    <dbReference type="NCBI Taxonomy" id="2942208"/>
    <lineage>
        <taxon>Bacteria</taxon>
        <taxon>Pseudomonadati</taxon>
        <taxon>Bacteroidota</taxon>
        <taxon>Flavobacteriia</taxon>
        <taxon>Flavobacteriales</taxon>
        <taxon>Flavobacteriaceae</taxon>
        <taxon>Flagellimonas</taxon>
    </lineage>
</organism>
<feature type="domain" description="AraC effector-binding" evidence="1">
    <location>
        <begin position="1"/>
        <end position="150"/>
    </location>
</feature>
<keyword evidence="3" id="KW-1185">Reference proteome</keyword>
<accession>A0ABT0PUA4</accession>
<evidence type="ECO:0000259" key="1">
    <source>
        <dbReference type="SMART" id="SM00871"/>
    </source>
</evidence>
<dbReference type="SMART" id="SM00871">
    <property type="entry name" value="AraC_E_bind"/>
    <property type="match status" value="1"/>
</dbReference>
<sequence length="153" mass="17416">MDKLNCFSIIGISIVTTNENGQSLIDIEKLWDRFWSEDIQKQVPNKISEDIYAVYTDYENKDIGKYTVIIGLPVGNLNVIPEGFIGRELCIGESIKYTSKGKMPDAIVATWTDIWQDQELNRAFRVDVTVHGEKYYLGDDAEVETFISVTLLL</sequence>
<dbReference type="Proteomes" id="UP001203607">
    <property type="component" value="Unassembled WGS sequence"/>
</dbReference>
<dbReference type="RefSeq" id="WP_249658118.1">
    <property type="nucleotide sequence ID" value="NZ_JAMFMA010000003.1"/>
</dbReference>
<name>A0ABT0PUA4_9FLAO</name>
<dbReference type="PANTHER" id="PTHR36444">
    <property type="entry name" value="TRANSCRIPTIONAL REGULATOR PROTEIN YOBU-RELATED"/>
    <property type="match status" value="1"/>
</dbReference>
<dbReference type="Pfam" id="PF14526">
    <property type="entry name" value="Cass2"/>
    <property type="match status" value="1"/>
</dbReference>
<evidence type="ECO:0000313" key="3">
    <source>
        <dbReference type="Proteomes" id="UP001203607"/>
    </source>
</evidence>
<dbReference type="InterPro" id="IPR011256">
    <property type="entry name" value="Reg_factor_effector_dom_sf"/>
</dbReference>
<dbReference type="SUPFAM" id="SSF55136">
    <property type="entry name" value="Probable bacterial effector-binding domain"/>
    <property type="match status" value="1"/>
</dbReference>
<protein>
    <submittedName>
        <fullName evidence="2">Effector binding domain-containing protein</fullName>
    </submittedName>
</protein>
<proteinExistence type="predicted"/>
<dbReference type="InterPro" id="IPR053182">
    <property type="entry name" value="YobU-like_regulator"/>
</dbReference>
<dbReference type="EMBL" id="JAMFMA010000003">
    <property type="protein sequence ID" value="MCL6274930.1"/>
    <property type="molecule type" value="Genomic_DNA"/>
</dbReference>
<dbReference type="PANTHER" id="PTHR36444:SF2">
    <property type="entry name" value="TRANSCRIPTIONAL REGULATOR PROTEIN YOBU-RELATED"/>
    <property type="match status" value="1"/>
</dbReference>
<gene>
    <name evidence="2" type="ORF">M3P19_12990</name>
</gene>
<dbReference type="InterPro" id="IPR010499">
    <property type="entry name" value="AraC_E-bd"/>
</dbReference>